<comment type="caution">
    <text evidence="2">The sequence shown here is derived from an EMBL/GenBank/DDBJ whole genome shotgun (WGS) entry which is preliminary data.</text>
</comment>
<evidence type="ECO:0000313" key="2">
    <source>
        <dbReference type="EMBL" id="GHG09681.1"/>
    </source>
</evidence>
<dbReference type="Proteomes" id="UP000632849">
    <property type="component" value="Unassembled WGS sequence"/>
</dbReference>
<evidence type="ECO:0000313" key="3">
    <source>
        <dbReference type="Proteomes" id="UP000632849"/>
    </source>
</evidence>
<dbReference type="GO" id="GO:0071949">
    <property type="term" value="F:FAD binding"/>
    <property type="evidence" value="ECO:0007669"/>
    <property type="project" value="InterPro"/>
</dbReference>
<organism evidence="2 3">
    <name type="scientific">Streptomyces filamentosus</name>
    <name type="common">Streptomyces roseosporus</name>
    <dbReference type="NCBI Taxonomy" id="67294"/>
    <lineage>
        <taxon>Bacteria</taxon>
        <taxon>Bacillati</taxon>
        <taxon>Actinomycetota</taxon>
        <taxon>Actinomycetes</taxon>
        <taxon>Kitasatosporales</taxon>
        <taxon>Streptomycetaceae</taxon>
        <taxon>Streptomyces</taxon>
    </lineage>
</organism>
<dbReference type="Gene3D" id="3.30.9.100">
    <property type="match status" value="1"/>
</dbReference>
<protein>
    <submittedName>
        <fullName evidence="2">FAD-binding monooxygenase</fullName>
    </submittedName>
</protein>
<dbReference type="InterPro" id="IPR002938">
    <property type="entry name" value="FAD-bd"/>
</dbReference>
<sequence length="441" mass="48138">MKRAVVMGGSYGGLFAARVLSDHFEDVVVVEPDVIGDDGLGRRVPQRHQLHALLSMGHTQLERWFPGITGELVEAGARLGEGDDVQFYLDGRLKAPVAGARMLGATRPFLESRLRRRVAAVEGVRFSRAQATDLVLREGRVVGVTTTVPGTDGRTGEGETLDAEFVVDAMGRNSPLEDWLVRHGWSKAPVDRMRVDLGYATAAFRRGDELGSTVIAHSSPGPAGDYRPTLTEPGALAAVEGDRWSVVLAGYADHRPGSDREEFLRRMRRCVAPIRTVAEGCEMLGEVRTYRFVESRRRVHSRLSRFPGGLAVVGDALASVNPVYGQGLTLAALQANALGAYLRSTSSPRVPSWDYFRLAEAVVDGAWQLSTAADLAQPHVTGPYPRGYRAQKWVADRLTEASVRDAEVNARYMRVVNMELPPKALTDVRFLARAARVLLSG</sequence>
<evidence type="ECO:0000259" key="1">
    <source>
        <dbReference type="Pfam" id="PF01494"/>
    </source>
</evidence>
<dbReference type="Pfam" id="PF01494">
    <property type="entry name" value="FAD_binding_3"/>
    <property type="match status" value="1"/>
</dbReference>
<keyword evidence="2" id="KW-0560">Oxidoreductase</keyword>
<keyword evidence="3" id="KW-1185">Reference proteome</keyword>
<dbReference type="InterPro" id="IPR036188">
    <property type="entry name" value="FAD/NAD-bd_sf"/>
</dbReference>
<dbReference type="PANTHER" id="PTHR43422:SF3">
    <property type="entry name" value="THIAMINE THIAZOLE SYNTHASE"/>
    <property type="match status" value="1"/>
</dbReference>
<dbReference type="Gene3D" id="3.50.50.60">
    <property type="entry name" value="FAD/NAD(P)-binding domain"/>
    <property type="match status" value="1"/>
</dbReference>
<name>A0A919BTS7_STRFL</name>
<reference evidence="2" key="2">
    <citation type="submission" date="2020-09" db="EMBL/GenBank/DDBJ databases">
        <authorList>
            <person name="Sun Q."/>
            <person name="Ohkuma M."/>
        </authorList>
    </citation>
    <scope>NUCLEOTIDE SEQUENCE</scope>
    <source>
        <strain evidence="2">JCM 4122</strain>
    </source>
</reference>
<dbReference type="SUPFAM" id="SSF51905">
    <property type="entry name" value="FAD/NAD(P)-binding domain"/>
    <property type="match status" value="1"/>
</dbReference>
<dbReference type="EMBL" id="BNBE01000002">
    <property type="protein sequence ID" value="GHG09681.1"/>
    <property type="molecule type" value="Genomic_DNA"/>
</dbReference>
<keyword evidence="2" id="KW-0503">Monooxygenase</keyword>
<reference evidence="2" key="1">
    <citation type="journal article" date="2014" name="Int. J. Syst. Evol. Microbiol.">
        <title>Complete genome sequence of Corynebacterium casei LMG S-19264T (=DSM 44701T), isolated from a smear-ripened cheese.</title>
        <authorList>
            <consortium name="US DOE Joint Genome Institute (JGI-PGF)"/>
            <person name="Walter F."/>
            <person name="Albersmeier A."/>
            <person name="Kalinowski J."/>
            <person name="Ruckert C."/>
        </authorList>
    </citation>
    <scope>NUCLEOTIDE SEQUENCE</scope>
    <source>
        <strain evidence="2">JCM 4122</strain>
    </source>
</reference>
<dbReference type="AlphaFoldDB" id="A0A919BTS7"/>
<gene>
    <name evidence="2" type="ORF">GCM10017667_47640</name>
</gene>
<dbReference type="RefSeq" id="WP_229915585.1">
    <property type="nucleotide sequence ID" value="NZ_BNBE01000002.1"/>
</dbReference>
<dbReference type="PANTHER" id="PTHR43422">
    <property type="entry name" value="THIAMINE THIAZOLE SYNTHASE"/>
    <property type="match status" value="1"/>
</dbReference>
<proteinExistence type="predicted"/>
<dbReference type="GO" id="GO:0004497">
    <property type="term" value="F:monooxygenase activity"/>
    <property type="evidence" value="ECO:0007669"/>
    <property type="project" value="UniProtKB-KW"/>
</dbReference>
<feature type="domain" description="FAD-binding" evidence="1">
    <location>
        <begin position="124"/>
        <end position="342"/>
    </location>
</feature>
<accession>A0A919BTS7</accession>